<evidence type="ECO:0000256" key="1">
    <source>
        <dbReference type="ARBA" id="ARBA00005695"/>
    </source>
</evidence>
<dbReference type="Gene3D" id="3.10.105.10">
    <property type="entry name" value="Dipeptide-binding Protein, Domain 3"/>
    <property type="match status" value="1"/>
</dbReference>
<sequence length="849" mass="95242">MPPFRRGLLPLLALLALLALVLWLAGGAGEQGGGVDRGQPADDAALEARTGALVDEVVFTEQRDVGQVTGLIERGSHQVFAQGITRPALFHRLRDSAATAHDLSYGTAVELTLNPYGPEFSDGRLNPFAVPAMREALNWLVNRRHIAEEIYGGLAVPRYLPLSTAFPDYARLAETARELELRYGHDPARAREVIRHEMGRLGAEWREDQWYYEGEPVRLTLLIRNDDERRRIGDYLGNLLEAEGFQVERLYRTAEEASRIWIAGDPAGGRWHIYTGAWVSTLIQRDQAENFSYYYTPRGRAEPLWQAYEPDPTFDEISDRLQRRDYQNWDERQDLMRQALDLAMLDSARVWLVDQLNVWPRARDVNLAGDLAGGTSGSALWPYTLGYEGRLGGRVVIGTPEIITEPWNPIAGSNWIFDRMITRALSDPPVLPDPFTGLHHPQRLARAEVTVEADTPVNSTLDWVQVDTVETVRVPEAAWVDWDSAEQRFLTAAEAEPDGVTARTRVRLVYEDDYLQRRFHDGTRASLADVVLPWILTFERADEDSPLYDVAHVPSYEAFRRHFRGWHIVSEDPLVIDVYSDQIFPDAEAIVAARAPGTTPWHMLALGIMAEREGSLAFSSNKADRLRVDWLNLVSGPSLPVLRRQLERLQQTNHLPYAPVLGEYLTPDEAADRYQALADWYAERGHFYVGDGPFYLHGVHPVEGSVVLRRFTDFADPANKWLQFADPQIPELTLDGPVVVAQGESVAFELAVTFEGEPYPREAIQQVQFLLFDGDNRLAHRGEAQYLGEARWQVPVTAEVLRLLGQGANSLEIAVTTDRVALPAFASHAFATVPGGEPLALPPLLEGAP</sequence>
<evidence type="ECO:0000259" key="4">
    <source>
        <dbReference type="Pfam" id="PF00496"/>
    </source>
</evidence>
<keyword evidence="3" id="KW-0732">Signal</keyword>
<dbReference type="InterPro" id="IPR039424">
    <property type="entry name" value="SBP_5"/>
</dbReference>
<dbReference type="Proteomes" id="UP000275461">
    <property type="component" value="Unassembled WGS sequence"/>
</dbReference>
<dbReference type="Pfam" id="PF00496">
    <property type="entry name" value="SBP_bac_5"/>
    <property type="match status" value="1"/>
</dbReference>
<keyword evidence="6" id="KW-1185">Reference proteome</keyword>
<reference evidence="5 6" key="1">
    <citation type="submission" date="2018-10" db="EMBL/GenBank/DDBJ databases">
        <title>Genomic Encyclopedia of Type Strains, Phase IV (KMG-IV): sequencing the most valuable type-strain genomes for metagenomic binning, comparative biology and taxonomic classification.</title>
        <authorList>
            <person name="Goeker M."/>
        </authorList>
    </citation>
    <scope>NUCLEOTIDE SEQUENCE [LARGE SCALE GENOMIC DNA]</scope>
    <source>
        <strain evidence="5 6">DSM 12769</strain>
    </source>
</reference>
<dbReference type="GO" id="GO:1904680">
    <property type="term" value="F:peptide transmembrane transporter activity"/>
    <property type="evidence" value="ECO:0007669"/>
    <property type="project" value="TreeGrafter"/>
</dbReference>
<name>A0A498BSB0_9GAMM</name>
<comment type="similarity">
    <text evidence="1">Belongs to the bacterial solute-binding protein 5 family.</text>
</comment>
<dbReference type="RefSeq" id="WP_121443053.1">
    <property type="nucleotide sequence ID" value="NZ_RCDA01000005.1"/>
</dbReference>
<keyword evidence="2" id="KW-0813">Transport</keyword>
<dbReference type="PANTHER" id="PTHR30290">
    <property type="entry name" value="PERIPLASMIC BINDING COMPONENT OF ABC TRANSPORTER"/>
    <property type="match status" value="1"/>
</dbReference>
<evidence type="ECO:0000256" key="2">
    <source>
        <dbReference type="ARBA" id="ARBA00022448"/>
    </source>
</evidence>
<evidence type="ECO:0000313" key="5">
    <source>
        <dbReference type="EMBL" id="RLK46844.1"/>
    </source>
</evidence>
<gene>
    <name evidence="5" type="ORF">DFR31_2551</name>
</gene>
<dbReference type="SUPFAM" id="SSF53850">
    <property type="entry name" value="Periplasmic binding protein-like II"/>
    <property type="match status" value="1"/>
</dbReference>
<dbReference type="AlphaFoldDB" id="A0A498BSB0"/>
<organism evidence="5 6">
    <name type="scientific">Alkalispirillum mobile</name>
    <dbReference type="NCBI Taxonomy" id="85925"/>
    <lineage>
        <taxon>Bacteria</taxon>
        <taxon>Pseudomonadati</taxon>
        <taxon>Pseudomonadota</taxon>
        <taxon>Gammaproteobacteria</taxon>
        <taxon>Chromatiales</taxon>
        <taxon>Ectothiorhodospiraceae</taxon>
        <taxon>Alkalispirillum</taxon>
    </lineage>
</organism>
<dbReference type="EMBL" id="RCDA01000005">
    <property type="protein sequence ID" value="RLK46844.1"/>
    <property type="molecule type" value="Genomic_DNA"/>
</dbReference>
<dbReference type="InterPro" id="IPR000914">
    <property type="entry name" value="SBP_5_dom"/>
</dbReference>
<dbReference type="OrthoDB" id="48849at2"/>
<evidence type="ECO:0000313" key="6">
    <source>
        <dbReference type="Proteomes" id="UP000275461"/>
    </source>
</evidence>
<proteinExistence type="inferred from homology"/>
<comment type="caution">
    <text evidence="5">The sequence shown here is derived from an EMBL/GenBank/DDBJ whole genome shotgun (WGS) entry which is preliminary data.</text>
</comment>
<feature type="domain" description="Solute-binding protein family 5" evidence="4">
    <location>
        <begin position="101"/>
        <end position="283"/>
    </location>
</feature>
<dbReference type="GO" id="GO:0015833">
    <property type="term" value="P:peptide transport"/>
    <property type="evidence" value="ECO:0007669"/>
    <property type="project" value="TreeGrafter"/>
</dbReference>
<dbReference type="PANTHER" id="PTHR30290:SF9">
    <property type="entry name" value="OLIGOPEPTIDE-BINDING PROTEIN APPA"/>
    <property type="match status" value="1"/>
</dbReference>
<protein>
    <submittedName>
        <fullName evidence="5">Peptide/nickel transport system substrate-binding protein</fullName>
    </submittedName>
</protein>
<accession>A0A498BSB0</accession>
<evidence type="ECO:0000256" key="3">
    <source>
        <dbReference type="ARBA" id="ARBA00022729"/>
    </source>
</evidence>